<dbReference type="InterPro" id="IPR036397">
    <property type="entry name" value="RNaseH_sf"/>
</dbReference>
<dbReference type="PANTHER" id="PTHR47723:SF19">
    <property type="entry name" value="POLYNUCLEOTIDYL TRANSFERASE, RIBONUCLEASE H-LIKE SUPERFAMILY PROTEIN"/>
    <property type="match status" value="1"/>
</dbReference>
<dbReference type="Gene3D" id="3.30.420.10">
    <property type="entry name" value="Ribonuclease H-like superfamily/Ribonuclease H"/>
    <property type="match status" value="1"/>
</dbReference>
<comment type="caution">
    <text evidence="2">The sequence shown here is derived from an EMBL/GenBank/DDBJ whole genome shotgun (WGS) entry which is preliminary data.</text>
</comment>
<accession>A0ABR2FZ67</accession>
<dbReference type="PANTHER" id="PTHR47723">
    <property type="entry name" value="OS05G0353850 PROTEIN"/>
    <property type="match status" value="1"/>
</dbReference>
<reference evidence="2 3" key="1">
    <citation type="journal article" date="2024" name="G3 (Bethesda)">
        <title>Genome assembly of Hibiscus sabdariffa L. provides insights into metabolisms of medicinal natural products.</title>
        <authorList>
            <person name="Kim T."/>
        </authorList>
    </citation>
    <scope>NUCLEOTIDE SEQUENCE [LARGE SCALE GENOMIC DNA]</scope>
    <source>
        <strain evidence="2">TK-2024</strain>
        <tissue evidence="2">Old leaves</tissue>
    </source>
</reference>
<feature type="domain" description="RNase H type-1" evidence="1">
    <location>
        <begin position="13"/>
        <end position="85"/>
    </location>
</feature>
<dbReference type="InterPro" id="IPR044730">
    <property type="entry name" value="RNase_H-like_dom_plant"/>
</dbReference>
<organism evidence="2 3">
    <name type="scientific">Hibiscus sabdariffa</name>
    <name type="common">roselle</name>
    <dbReference type="NCBI Taxonomy" id="183260"/>
    <lineage>
        <taxon>Eukaryota</taxon>
        <taxon>Viridiplantae</taxon>
        <taxon>Streptophyta</taxon>
        <taxon>Embryophyta</taxon>
        <taxon>Tracheophyta</taxon>
        <taxon>Spermatophyta</taxon>
        <taxon>Magnoliopsida</taxon>
        <taxon>eudicotyledons</taxon>
        <taxon>Gunneridae</taxon>
        <taxon>Pentapetalae</taxon>
        <taxon>rosids</taxon>
        <taxon>malvids</taxon>
        <taxon>Malvales</taxon>
        <taxon>Malvaceae</taxon>
        <taxon>Malvoideae</taxon>
        <taxon>Hibiscus</taxon>
    </lineage>
</organism>
<proteinExistence type="predicted"/>
<keyword evidence="3" id="KW-1185">Reference proteome</keyword>
<protein>
    <recommendedName>
        <fullName evidence="1">RNase H type-1 domain-containing protein</fullName>
    </recommendedName>
</protein>
<evidence type="ECO:0000313" key="2">
    <source>
        <dbReference type="EMBL" id="KAK8589334.1"/>
    </source>
</evidence>
<dbReference type="InterPro" id="IPR002156">
    <property type="entry name" value="RNaseH_domain"/>
</dbReference>
<dbReference type="InterPro" id="IPR053151">
    <property type="entry name" value="RNase_H-like"/>
</dbReference>
<dbReference type="Pfam" id="PF13456">
    <property type="entry name" value="RVT_3"/>
    <property type="match status" value="1"/>
</dbReference>
<name>A0ABR2FZ67_9ROSI</name>
<dbReference type="InterPro" id="IPR012337">
    <property type="entry name" value="RNaseH-like_sf"/>
</dbReference>
<evidence type="ECO:0000313" key="3">
    <source>
        <dbReference type="Proteomes" id="UP001472677"/>
    </source>
</evidence>
<sequence length="96" mass="11005">MSTRLLWIVLTLDNIAGIGVDFRDNEGRWLYGTARFLGGCIVLLVELWAIHDDLIHAWSRGYRRIELESDSLEVMKITNLKSTVMKENGLVLSTKR</sequence>
<evidence type="ECO:0000259" key="1">
    <source>
        <dbReference type="Pfam" id="PF13456"/>
    </source>
</evidence>
<dbReference type="Proteomes" id="UP001472677">
    <property type="component" value="Unassembled WGS sequence"/>
</dbReference>
<gene>
    <name evidence="2" type="ORF">V6N12_023734</name>
</gene>
<dbReference type="CDD" id="cd06222">
    <property type="entry name" value="RNase_H_like"/>
    <property type="match status" value="1"/>
</dbReference>
<dbReference type="SUPFAM" id="SSF53098">
    <property type="entry name" value="Ribonuclease H-like"/>
    <property type="match status" value="1"/>
</dbReference>
<dbReference type="EMBL" id="JBBPBM010000004">
    <property type="protein sequence ID" value="KAK8589334.1"/>
    <property type="molecule type" value="Genomic_DNA"/>
</dbReference>